<proteinExistence type="predicted"/>
<protein>
    <submittedName>
        <fullName evidence="1">Uncharacterized protein</fullName>
    </submittedName>
</protein>
<dbReference type="AlphaFoldDB" id="A0A0A3YQ59"/>
<comment type="caution">
    <text evidence="1">The sequence shown here is derived from an EMBL/GenBank/DDBJ whole genome shotgun (WGS) entry which is preliminary data.</text>
</comment>
<dbReference type="EMBL" id="JRPN01000024">
    <property type="protein sequence ID" value="KGT75828.1"/>
    <property type="molecule type" value="Genomic_DNA"/>
</dbReference>
<organism evidence="1 2">
    <name type="scientific">Bradyrhizobium japonicum</name>
    <dbReference type="NCBI Taxonomy" id="375"/>
    <lineage>
        <taxon>Bacteria</taxon>
        <taxon>Pseudomonadati</taxon>
        <taxon>Pseudomonadota</taxon>
        <taxon>Alphaproteobacteria</taxon>
        <taxon>Hyphomicrobiales</taxon>
        <taxon>Nitrobacteraceae</taxon>
        <taxon>Bradyrhizobium</taxon>
    </lineage>
</organism>
<accession>A0A0A3YQ59</accession>
<evidence type="ECO:0000313" key="1">
    <source>
        <dbReference type="EMBL" id="KGT75828.1"/>
    </source>
</evidence>
<name>A0A0A3YQ59_BRAJP</name>
<sequence>MFILLARDPMAPMIVQNWVNARKHLIATGEKPLEDMDLVDEALTCAAEMRGWRFDNEGKWRVRADEGVDPTTADLFKPTGNHGLVDAEICFNSLLLVCDTDVTEDLVATWTQEQMDRAYDWAMRLHLHASDNSGVFVPERPDFIPKFARLAGTDS</sequence>
<dbReference type="Proteomes" id="UP000030377">
    <property type="component" value="Unassembled WGS sequence"/>
</dbReference>
<evidence type="ECO:0000313" key="2">
    <source>
        <dbReference type="Proteomes" id="UP000030377"/>
    </source>
</evidence>
<reference evidence="1 2" key="1">
    <citation type="submission" date="2014-09" db="EMBL/GenBank/DDBJ databases">
        <title>Draft genome of Bradyrhizobium japonicum Is-34.</title>
        <authorList>
            <person name="Tsurumaru H."/>
            <person name="Yamakawa T."/>
            <person name="Hashimoto S."/>
            <person name="Okizaki K."/>
            <person name="Kanesaki Y."/>
            <person name="Yoshikawa H."/>
            <person name="Yajima S."/>
        </authorList>
    </citation>
    <scope>NUCLEOTIDE SEQUENCE [LARGE SCALE GENOMIC DNA]</scope>
    <source>
        <strain evidence="1 2">Is-34</strain>
    </source>
</reference>
<gene>
    <name evidence="1" type="ORF">MA20_32080</name>
</gene>